<dbReference type="PANTHER" id="PTHR44757">
    <property type="entry name" value="DIGUANYLATE CYCLASE DGCP"/>
    <property type="match status" value="1"/>
</dbReference>
<dbReference type="Gene3D" id="3.30.70.270">
    <property type="match status" value="1"/>
</dbReference>
<dbReference type="SUPFAM" id="SSF55073">
    <property type="entry name" value="Nucleotide cyclase"/>
    <property type="match status" value="1"/>
</dbReference>
<dbReference type="SMART" id="SM00267">
    <property type="entry name" value="GGDEF"/>
    <property type="match status" value="1"/>
</dbReference>
<dbReference type="Gene3D" id="3.30.450.20">
    <property type="entry name" value="PAS domain"/>
    <property type="match status" value="1"/>
</dbReference>
<dbReference type="CDD" id="cd00130">
    <property type="entry name" value="PAS"/>
    <property type="match status" value="1"/>
</dbReference>
<dbReference type="CDD" id="cd01949">
    <property type="entry name" value="GGDEF"/>
    <property type="match status" value="1"/>
</dbReference>
<feature type="coiled-coil region" evidence="1">
    <location>
        <begin position="152"/>
        <end position="179"/>
    </location>
</feature>
<feature type="domain" description="GGDEF" evidence="3">
    <location>
        <begin position="178"/>
        <end position="310"/>
    </location>
</feature>
<dbReference type="InterPro" id="IPR035965">
    <property type="entry name" value="PAS-like_dom_sf"/>
</dbReference>
<keyword evidence="1" id="KW-0175">Coiled coil</keyword>
<dbReference type="Gene3D" id="3.20.20.450">
    <property type="entry name" value="EAL domain"/>
    <property type="match status" value="1"/>
</dbReference>
<protein>
    <submittedName>
        <fullName evidence="4">Cyclic di-GMP phosphodiesterase CdpA</fullName>
    </submittedName>
</protein>
<name>A0ABP8H6M2_9BURK</name>
<keyword evidence="5" id="KW-1185">Reference proteome</keyword>
<dbReference type="InterPro" id="IPR052155">
    <property type="entry name" value="Biofilm_reg_signaling"/>
</dbReference>
<dbReference type="Proteomes" id="UP001501671">
    <property type="component" value="Unassembled WGS sequence"/>
</dbReference>
<feature type="domain" description="EAL" evidence="2">
    <location>
        <begin position="319"/>
        <end position="573"/>
    </location>
</feature>
<dbReference type="PROSITE" id="PS50883">
    <property type="entry name" value="EAL"/>
    <property type="match status" value="1"/>
</dbReference>
<dbReference type="InterPro" id="IPR000014">
    <property type="entry name" value="PAS"/>
</dbReference>
<dbReference type="CDD" id="cd01948">
    <property type="entry name" value="EAL"/>
    <property type="match status" value="1"/>
</dbReference>
<dbReference type="PROSITE" id="PS50887">
    <property type="entry name" value="GGDEF"/>
    <property type="match status" value="1"/>
</dbReference>
<proteinExistence type="predicted"/>
<evidence type="ECO:0000313" key="4">
    <source>
        <dbReference type="EMBL" id="GAA4335089.1"/>
    </source>
</evidence>
<gene>
    <name evidence="4" type="primary">cdpA</name>
    <name evidence="4" type="ORF">GCM10023144_28010</name>
</gene>
<reference evidence="5" key="1">
    <citation type="journal article" date="2019" name="Int. J. Syst. Evol. Microbiol.">
        <title>The Global Catalogue of Microorganisms (GCM) 10K type strain sequencing project: providing services to taxonomists for standard genome sequencing and annotation.</title>
        <authorList>
            <consortium name="The Broad Institute Genomics Platform"/>
            <consortium name="The Broad Institute Genome Sequencing Center for Infectious Disease"/>
            <person name="Wu L."/>
            <person name="Ma J."/>
        </authorList>
    </citation>
    <scope>NUCLEOTIDE SEQUENCE [LARGE SCALE GENOMIC DNA]</scope>
    <source>
        <strain evidence="5">JCM 17666</strain>
    </source>
</reference>
<dbReference type="SMART" id="SM00052">
    <property type="entry name" value="EAL"/>
    <property type="match status" value="1"/>
</dbReference>
<dbReference type="InterPro" id="IPR029787">
    <property type="entry name" value="Nucleotide_cyclase"/>
</dbReference>
<evidence type="ECO:0000259" key="3">
    <source>
        <dbReference type="PROSITE" id="PS50887"/>
    </source>
</evidence>
<accession>A0ABP8H6M2</accession>
<dbReference type="InterPro" id="IPR035919">
    <property type="entry name" value="EAL_sf"/>
</dbReference>
<dbReference type="SUPFAM" id="SSF141868">
    <property type="entry name" value="EAL domain-like"/>
    <property type="match status" value="1"/>
</dbReference>
<dbReference type="InterPro" id="IPR043128">
    <property type="entry name" value="Rev_trsase/Diguanyl_cyclase"/>
</dbReference>
<dbReference type="PANTHER" id="PTHR44757:SF2">
    <property type="entry name" value="BIOFILM ARCHITECTURE MAINTENANCE PROTEIN MBAA"/>
    <property type="match status" value="1"/>
</dbReference>
<evidence type="ECO:0000259" key="2">
    <source>
        <dbReference type="PROSITE" id="PS50883"/>
    </source>
</evidence>
<evidence type="ECO:0000313" key="5">
    <source>
        <dbReference type="Proteomes" id="UP001501671"/>
    </source>
</evidence>
<organism evidence="4 5">
    <name type="scientific">Pigmentiphaga soli</name>
    <dbReference type="NCBI Taxonomy" id="1007095"/>
    <lineage>
        <taxon>Bacteria</taxon>
        <taxon>Pseudomonadati</taxon>
        <taxon>Pseudomonadota</taxon>
        <taxon>Betaproteobacteria</taxon>
        <taxon>Burkholderiales</taxon>
        <taxon>Alcaligenaceae</taxon>
        <taxon>Pigmentiphaga</taxon>
    </lineage>
</organism>
<dbReference type="InterPro" id="IPR001633">
    <property type="entry name" value="EAL_dom"/>
</dbReference>
<dbReference type="Pfam" id="PF00563">
    <property type="entry name" value="EAL"/>
    <property type="match status" value="1"/>
</dbReference>
<dbReference type="InterPro" id="IPR000160">
    <property type="entry name" value="GGDEF_dom"/>
</dbReference>
<comment type="caution">
    <text evidence="4">The sequence shown here is derived from an EMBL/GenBank/DDBJ whole genome shotgun (WGS) entry which is preliminary data.</text>
</comment>
<dbReference type="Pfam" id="PF00990">
    <property type="entry name" value="GGDEF"/>
    <property type="match status" value="1"/>
</dbReference>
<dbReference type="NCBIfam" id="TIGR00254">
    <property type="entry name" value="GGDEF"/>
    <property type="match status" value="1"/>
</dbReference>
<evidence type="ECO:0000256" key="1">
    <source>
        <dbReference type="SAM" id="Coils"/>
    </source>
</evidence>
<dbReference type="SMART" id="SM00091">
    <property type="entry name" value="PAS"/>
    <property type="match status" value="1"/>
</dbReference>
<dbReference type="EMBL" id="BAABFO010000012">
    <property type="protein sequence ID" value="GAA4335089.1"/>
    <property type="molecule type" value="Genomic_DNA"/>
</dbReference>
<sequence>MAGSEVAGTYPAAGNTMRIDTYDSVSASPQAFEAAIDFMARIDAGGRFLYISAPGLSFIGYHREYLRIITLFDLVPPDEAAILRACLELVGHTGQPQKCSLHLIKTLTYPRLVELRIAPDPRHPDEFAIVGHDISTWADNEQCLTYAMHHDVLTGLDNLASARREIERAKQEANATRTRIALLLVDIDEFHRVNQAFGYEVGDRILHETAQRLKNTFGGNEFVARCYSDAFLVLLRNVPGRDYVEDAGRRISDAILLPYSHQGQTVQLSVRMGAVLYPDPANHAEQLLHHADQALVDARKRGDAFAFYQYQSLAERLDTLRLESDLHSGIRNGELSLHYQPIVDTVTLETIGVEALMRWNHPVLGAVPPATFIPLAESAGLINFLGDWALKNACMQLIQWDKQGIHLGYASVNVSAQQFRDRRFPAAVRDAFKLTGIAPTRIVLEITESVLMEDPVHAKMLLEDLTAVGVRFAVDDFGTGYSSLAYLQSFPLSTLKIDRRFVNSLTVSRNDQAIVAAVAGLARTLELELVAEGVETEEQRRMLGTNGCNLIQGWLVSKALPIAELTHKFESGELRVRNR</sequence>
<dbReference type="SUPFAM" id="SSF55785">
    <property type="entry name" value="PYP-like sensor domain (PAS domain)"/>
    <property type="match status" value="1"/>
</dbReference>